<dbReference type="PROSITE" id="PS00894">
    <property type="entry name" value="HTH_DEOR_1"/>
    <property type="match status" value="1"/>
</dbReference>
<keyword evidence="3" id="KW-0804">Transcription</keyword>
<dbReference type="Pfam" id="PF00455">
    <property type="entry name" value="DeoRC"/>
    <property type="match status" value="1"/>
</dbReference>
<organism evidence="5 6">
    <name type="scientific">Clostridium frigoris</name>
    <dbReference type="NCBI Taxonomy" id="205327"/>
    <lineage>
        <taxon>Bacteria</taxon>
        <taxon>Bacillati</taxon>
        <taxon>Bacillota</taxon>
        <taxon>Clostridia</taxon>
        <taxon>Eubacteriales</taxon>
        <taxon>Clostridiaceae</taxon>
        <taxon>Clostridium</taxon>
    </lineage>
</organism>
<dbReference type="InterPro" id="IPR050313">
    <property type="entry name" value="Carb_Metab_HTH_regulators"/>
</dbReference>
<dbReference type="PANTHER" id="PTHR30363:SF44">
    <property type="entry name" value="AGA OPERON TRANSCRIPTIONAL REPRESSOR-RELATED"/>
    <property type="match status" value="1"/>
</dbReference>
<name>A0ABS6BWL3_9CLOT</name>
<evidence type="ECO:0000256" key="3">
    <source>
        <dbReference type="ARBA" id="ARBA00023163"/>
    </source>
</evidence>
<dbReference type="SMART" id="SM00420">
    <property type="entry name" value="HTH_DEOR"/>
    <property type="match status" value="1"/>
</dbReference>
<dbReference type="RefSeq" id="WP_216149623.1">
    <property type="nucleotide sequence ID" value="NZ_JAHLDV010000027.1"/>
</dbReference>
<dbReference type="PROSITE" id="PS51000">
    <property type="entry name" value="HTH_DEOR_2"/>
    <property type="match status" value="1"/>
</dbReference>
<dbReference type="InterPro" id="IPR001034">
    <property type="entry name" value="DeoR_HTH"/>
</dbReference>
<dbReference type="GO" id="GO:0003677">
    <property type="term" value="F:DNA binding"/>
    <property type="evidence" value="ECO:0007669"/>
    <property type="project" value="UniProtKB-KW"/>
</dbReference>
<comment type="caution">
    <text evidence="5">The sequence shown here is derived from an EMBL/GenBank/DDBJ whole genome shotgun (WGS) entry which is preliminary data.</text>
</comment>
<gene>
    <name evidence="5" type="ORF">KPL37_11930</name>
</gene>
<dbReference type="InterPro" id="IPR018356">
    <property type="entry name" value="Tscrpt_reg_HTH_DeoR_CS"/>
</dbReference>
<evidence type="ECO:0000256" key="2">
    <source>
        <dbReference type="ARBA" id="ARBA00023125"/>
    </source>
</evidence>
<accession>A0ABS6BWL3</accession>
<sequence length="263" mass="29748">MIKLTVLLDERKNRILYELDNYEKVSVTQLAKKFGVTTETIRRDLDALESEYKLKRIHGGAIKVSFDRQEPSHIKKRNVYREEKQRIGRKAASLINDNDIITIDTGTTTCEILYYIKDKKNLTILLNTVAGLNILIDLKNKGVFDGKIIFLGGEINADQLSCVGPISENILKNFYVDKSFIGVGGVSLQNGLTGYDVNEANLSKMIMENSKEVIIVADHSKIGVRNFYKIEDIENVNVIVSDVETPNEWSNSLNEYGIDWIKA</sequence>
<dbReference type="Proteomes" id="UP000776252">
    <property type="component" value="Unassembled WGS sequence"/>
</dbReference>
<dbReference type="SMART" id="SM01134">
    <property type="entry name" value="DeoRC"/>
    <property type="match status" value="1"/>
</dbReference>
<dbReference type="InterPro" id="IPR014036">
    <property type="entry name" value="DeoR-like_C"/>
</dbReference>
<feature type="domain" description="HTH deoR-type" evidence="4">
    <location>
        <begin position="8"/>
        <end position="63"/>
    </location>
</feature>
<keyword evidence="2 5" id="KW-0238">DNA-binding</keyword>
<reference evidence="5 6" key="1">
    <citation type="submission" date="2021-06" db="EMBL/GenBank/DDBJ databases">
        <title>Clostridia strains as spoilage organisms.</title>
        <authorList>
            <person name="Wambui J."/>
            <person name="Stephan R."/>
            <person name="Stevens M.J.A."/>
        </authorList>
    </citation>
    <scope>NUCLEOTIDE SEQUENCE [LARGE SCALE GENOMIC DNA]</scope>
    <source>
        <strain evidence="5 6">DSM 14204</strain>
    </source>
</reference>
<dbReference type="EMBL" id="JAHLDV010000027">
    <property type="protein sequence ID" value="MBU3160453.1"/>
    <property type="molecule type" value="Genomic_DNA"/>
</dbReference>
<evidence type="ECO:0000259" key="4">
    <source>
        <dbReference type="PROSITE" id="PS51000"/>
    </source>
</evidence>
<protein>
    <submittedName>
        <fullName evidence="5">DeoR/GlpR family DNA-binding transcription regulator</fullName>
    </submittedName>
</protein>
<keyword evidence="6" id="KW-1185">Reference proteome</keyword>
<dbReference type="Pfam" id="PF08220">
    <property type="entry name" value="HTH_DeoR"/>
    <property type="match status" value="1"/>
</dbReference>
<evidence type="ECO:0000313" key="5">
    <source>
        <dbReference type="EMBL" id="MBU3160453.1"/>
    </source>
</evidence>
<evidence type="ECO:0000313" key="6">
    <source>
        <dbReference type="Proteomes" id="UP000776252"/>
    </source>
</evidence>
<proteinExistence type="predicted"/>
<evidence type="ECO:0000256" key="1">
    <source>
        <dbReference type="ARBA" id="ARBA00023015"/>
    </source>
</evidence>
<dbReference type="PANTHER" id="PTHR30363">
    <property type="entry name" value="HTH-TYPE TRANSCRIPTIONAL REGULATOR SRLR-RELATED"/>
    <property type="match status" value="1"/>
</dbReference>
<keyword evidence="1" id="KW-0805">Transcription regulation</keyword>